<dbReference type="AlphaFoldDB" id="A0A418W074"/>
<reference evidence="2 3" key="1">
    <citation type="submission" date="2018-09" db="EMBL/GenBank/DDBJ databases">
        <authorList>
            <person name="Zhu H."/>
        </authorList>
    </citation>
    <scope>NUCLEOTIDE SEQUENCE [LARGE SCALE GENOMIC DNA]</scope>
    <source>
        <strain evidence="2 3">K2W22B-5</strain>
    </source>
</reference>
<gene>
    <name evidence="2" type="ORF">D3877_01420</name>
</gene>
<proteinExistence type="predicted"/>
<evidence type="ECO:0000313" key="3">
    <source>
        <dbReference type="Proteomes" id="UP000283458"/>
    </source>
</evidence>
<comment type="caution">
    <text evidence="2">The sequence shown here is derived from an EMBL/GenBank/DDBJ whole genome shotgun (WGS) entry which is preliminary data.</text>
</comment>
<dbReference type="EMBL" id="QYUL01000001">
    <property type="protein sequence ID" value="RJF83368.1"/>
    <property type="molecule type" value="Genomic_DNA"/>
</dbReference>
<evidence type="ECO:0000313" key="2">
    <source>
        <dbReference type="EMBL" id="RJF83368.1"/>
    </source>
</evidence>
<dbReference type="Proteomes" id="UP000283458">
    <property type="component" value="Unassembled WGS sequence"/>
</dbReference>
<protein>
    <submittedName>
        <fullName evidence="2">Uncharacterized protein</fullName>
    </submittedName>
</protein>
<feature type="region of interest" description="Disordered" evidence="1">
    <location>
        <begin position="1"/>
        <end position="37"/>
    </location>
</feature>
<name>A0A418W074_9PROT</name>
<feature type="region of interest" description="Disordered" evidence="1">
    <location>
        <begin position="88"/>
        <end position="111"/>
    </location>
</feature>
<keyword evidence="3" id="KW-1185">Reference proteome</keyword>
<organism evidence="2 3">
    <name type="scientific">Azospirillum cavernae</name>
    <dbReference type="NCBI Taxonomy" id="2320860"/>
    <lineage>
        <taxon>Bacteria</taxon>
        <taxon>Pseudomonadati</taxon>
        <taxon>Pseudomonadota</taxon>
        <taxon>Alphaproteobacteria</taxon>
        <taxon>Rhodospirillales</taxon>
        <taxon>Azospirillaceae</taxon>
        <taxon>Azospirillum</taxon>
    </lineage>
</organism>
<feature type="compositionally biased region" description="Low complexity" evidence="1">
    <location>
        <begin position="102"/>
        <end position="111"/>
    </location>
</feature>
<accession>A0A418W074</accession>
<evidence type="ECO:0000256" key="1">
    <source>
        <dbReference type="SAM" id="MobiDB-lite"/>
    </source>
</evidence>
<sequence>MAPRKRPSLRDNLTPSDAAPPTVKTRAKSKAKATPVDAPPVAVTVEAVEAPAVVVEPVVAVAADEAPPVAVVAVPEEAVVSERVEAVSAETVPVEAPPADAPPASEASAPEIPAPEIPAVEAPVESPVVVEAPSVVEAIAASPVADQAPVSPASPAPVADPALPPVAVPAASPVIVTPVMETVVSSAPSDAVEKPTTASISQPAFIPAPPPARSSGGLLATVAVVLATAGLAAAATTPLWSPQFKRQVVASRALDERVTSVETRLGAATAAGGPLADRITALEGTLASLDRKIAALPDPKAFGALAIAQLTSALDDSDPFAAELVAVRASGVADDPLKKALDALVPRAATGIPTFDALAESFVLIVPDALAADLRAAAEEAKAAAEAQAAAAPAAPVAAAPATPAAPAADAPASADAAAPADSAATDETVVVDAGPGIVDQLWSALYSAADLLRVVSFSGGEARKAAMVLEQTGVLLASGDLVAAVELLGSLEGAAAQAYGPWLDDARARVAANQASALLTARSAALLSSKS</sequence>